<dbReference type="SUPFAM" id="SSF51735">
    <property type="entry name" value="NAD(P)-binding Rossmann-fold domains"/>
    <property type="match status" value="1"/>
</dbReference>
<evidence type="ECO:0000256" key="4">
    <source>
        <dbReference type="ARBA" id="ARBA00023027"/>
    </source>
</evidence>
<dbReference type="EC" id="3.3.1.1" evidence="7"/>
<evidence type="ECO:0000256" key="1">
    <source>
        <dbReference type="ARBA" id="ARBA00001911"/>
    </source>
</evidence>
<evidence type="ECO:0000256" key="5">
    <source>
        <dbReference type="SAM" id="MobiDB-lite"/>
    </source>
</evidence>
<comment type="caution">
    <text evidence="7">The sequence shown here is derived from an EMBL/GenBank/DDBJ whole genome shotgun (WGS) entry which is preliminary data.</text>
</comment>
<keyword evidence="4" id="KW-0520">NAD</keyword>
<dbReference type="Pfam" id="PF00670">
    <property type="entry name" value="AdoHcyase_NAD"/>
    <property type="match status" value="1"/>
</dbReference>
<keyword evidence="3" id="KW-0554">One-carbon metabolism</keyword>
<dbReference type="PANTHER" id="PTHR23420:SF0">
    <property type="entry name" value="ADENOSYLHOMOCYSTEINASE"/>
    <property type="match status" value="1"/>
</dbReference>
<evidence type="ECO:0000313" key="8">
    <source>
        <dbReference type="Proteomes" id="UP000029033"/>
    </source>
</evidence>
<dbReference type="EMBL" id="JGZO01000001">
    <property type="protein sequence ID" value="KFI95899.1"/>
    <property type="molecule type" value="Genomic_DNA"/>
</dbReference>
<evidence type="ECO:0000256" key="3">
    <source>
        <dbReference type="ARBA" id="ARBA00022563"/>
    </source>
</evidence>
<dbReference type="SMART" id="SM00997">
    <property type="entry name" value="AdoHcyase_NAD"/>
    <property type="match status" value="1"/>
</dbReference>
<evidence type="ECO:0000259" key="6">
    <source>
        <dbReference type="SMART" id="SM00997"/>
    </source>
</evidence>
<dbReference type="SUPFAM" id="SSF52283">
    <property type="entry name" value="Formate/glycerate dehydrogenase catalytic domain-like"/>
    <property type="match status" value="1"/>
</dbReference>
<accession>A0A087DK49</accession>
<dbReference type="InterPro" id="IPR036291">
    <property type="entry name" value="NAD(P)-bd_dom_sf"/>
</dbReference>
<dbReference type="NCBIfam" id="NF004005">
    <property type="entry name" value="PRK05476.2-3"/>
    <property type="match status" value="1"/>
</dbReference>
<protein>
    <submittedName>
        <fullName evidence="7">S-adenosylhomocysteine hydrolase</fullName>
        <ecNumber evidence="7">3.3.1.1</ecNumber>
    </submittedName>
</protein>
<dbReference type="Pfam" id="PF05221">
    <property type="entry name" value="AdoHcyase"/>
    <property type="match status" value="2"/>
</dbReference>
<dbReference type="GO" id="GO:0004013">
    <property type="term" value="F:adenosylhomocysteinase activity"/>
    <property type="evidence" value="ECO:0007669"/>
    <property type="project" value="TreeGrafter"/>
</dbReference>
<keyword evidence="7" id="KW-0378">Hydrolase</keyword>
<dbReference type="STRING" id="158787.BSCA_1196"/>
<dbReference type="Gene3D" id="3.40.50.1480">
    <property type="entry name" value="Adenosylhomocysteinase-like"/>
    <property type="match status" value="1"/>
</dbReference>
<name>A0A087DK49_9BIFI</name>
<keyword evidence="8" id="KW-1185">Reference proteome</keyword>
<organism evidence="7 8">
    <name type="scientific">Bifidobacterium scardovii</name>
    <dbReference type="NCBI Taxonomy" id="158787"/>
    <lineage>
        <taxon>Bacteria</taxon>
        <taxon>Bacillati</taxon>
        <taxon>Actinomycetota</taxon>
        <taxon>Actinomycetes</taxon>
        <taxon>Bifidobacteriales</taxon>
        <taxon>Bifidobacteriaceae</taxon>
        <taxon>Bifidobacterium</taxon>
    </lineage>
</organism>
<dbReference type="PANTHER" id="PTHR23420">
    <property type="entry name" value="ADENOSYLHOMOCYSTEINASE"/>
    <property type="match status" value="1"/>
</dbReference>
<dbReference type="InterPro" id="IPR000043">
    <property type="entry name" value="Adenosylhomocysteinase-like"/>
</dbReference>
<dbReference type="InterPro" id="IPR020082">
    <property type="entry name" value="S-Ado-L-homoCys_hydrolase_CS"/>
</dbReference>
<proteinExistence type="inferred from homology"/>
<dbReference type="InterPro" id="IPR015878">
    <property type="entry name" value="Ado_hCys_hydrolase_NAD-bd"/>
</dbReference>
<dbReference type="PROSITE" id="PS00739">
    <property type="entry name" value="ADOHCYASE_2"/>
    <property type="match status" value="1"/>
</dbReference>
<comment type="cofactor">
    <cofactor evidence="1">
        <name>NAD(+)</name>
        <dbReference type="ChEBI" id="CHEBI:57540"/>
    </cofactor>
</comment>
<dbReference type="SMART" id="SM00996">
    <property type="entry name" value="AdoHcyase"/>
    <property type="match status" value="1"/>
</dbReference>
<dbReference type="AlphaFoldDB" id="A0A087DK49"/>
<dbReference type="GO" id="GO:0006730">
    <property type="term" value="P:one-carbon metabolic process"/>
    <property type="evidence" value="ECO:0007669"/>
    <property type="project" value="UniProtKB-KW"/>
</dbReference>
<sequence>MMNAYERTEGKEYTRMTDSRFAEWAMEYSQRTNRSLAGTGLSGAPDDRFADAAQQWGMIVGTAPRPVGIADAGDTAATAAVPVPTADDAPFAVDASAPLSRTPDARDWTGAEAIAHAERHMPVLRTLMGELCRDADFRNVRIAVCLVLEPKTAVLLRALRRAGATVGVFCDPAETDRRVADQLRAEGIAVEADAEWTPEQAHQGALRLLDEIRPHIIIDDGASFSRLAAAERPQLLGDLIGVCEETTSGVRAFQAMQDAGRLPFPVVAVNDSVLKTGFDNAHGTGESCVTTMQGILGAKAFAGSRVTVIGYGPVGRGFALRVRALGARVTVCDTDPVAALQAVFDGFAARSIDDSLENADMVVSATGVRHTVTMRHMRRMRTGAVLSVIGGIANEIALDDIPGFRHVAECCRRDIAIPDGPTLTLLAEGDGVNYTAGGGNPIEIMDLSFAVQASAVAWLLTHRDETAPGLMRLGAASDRRIAAAALAVRGFAASSAEPDNGYDWTLTRFADSAGTDQPPADRASGGQTGPDHAQEA</sequence>
<dbReference type="Gene3D" id="3.40.50.720">
    <property type="entry name" value="NAD(P)-binding Rossmann-like Domain"/>
    <property type="match status" value="1"/>
</dbReference>
<dbReference type="GO" id="GO:0033353">
    <property type="term" value="P:S-adenosylmethionine cycle"/>
    <property type="evidence" value="ECO:0007669"/>
    <property type="project" value="TreeGrafter"/>
</dbReference>
<dbReference type="eggNOG" id="COG0499">
    <property type="taxonomic scope" value="Bacteria"/>
</dbReference>
<comment type="similarity">
    <text evidence="2">Belongs to the adenosylhomocysteinase family.</text>
</comment>
<dbReference type="NCBIfam" id="NF004009">
    <property type="entry name" value="PRK05476.3-2"/>
    <property type="match status" value="1"/>
</dbReference>
<evidence type="ECO:0000256" key="2">
    <source>
        <dbReference type="ARBA" id="ARBA00007122"/>
    </source>
</evidence>
<feature type="region of interest" description="Disordered" evidence="5">
    <location>
        <begin position="495"/>
        <end position="536"/>
    </location>
</feature>
<evidence type="ECO:0000313" key="7">
    <source>
        <dbReference type="EMBL" id="KFI95899.1"/>
    </source>
</evidence>
<dbReference type="Proteomes" id="UP000029033">
    <property type="component" value="Unassembled WGS sequence"/>
</dbReference>
<feature type="domain" description="S-adenosyl-L-homocysteine hydrolase NAD binding" evidence="6">
    <location>
        <begin position="280"/>
        <end position="439"/>
    </location>
</feature>
<reference evidence="7 8" key="1">
    <citation type="submission" date="2014-03" db="EMBL/GenBank/DDBJ databases">
        <title>Genomics of Bifidobacteria.</title>
        <authorList>
            <person name="Ventura M."/>
            <person name="Milani C."/>
            <person name="Lugli G.A."/>
        </authorList>
    </citation>
    <scope>NUCLEOTIDE SEQUENCE [LARGE SCALE GENOMIC DNA]</scope>
    <source>
        <strain evidence="7 8">LMG 21589</strain>
    </source>
</reference>
<dbReference type="GO" id="GO:0005829">
    <property type="term" value="C:cytosol"/>
    <property type="evidence" value="ECO:0007669"/>
    <property type="project" value="TreeGrafter"/>
</dbReference>
<gene>
    <name evidence="7" type="ORF">BSCA_1196</name>
</gene>
<dbReference type="InterPro" id="IPR042172">
    <property type="entry name" value="Adenosylhomocyst_ase-like_sf"/>
</dbReference>